<name>A0A060VYV7_ONCMY</name>
<feature type="coiled-coil region" evidence="6">
    <location>
        <begin position="350"/>
        <end position="377"/>
    </location>
</feature>
<evidence type="ECO:0000256" key="2">
    <source>
        <dbReference type="ARBA" id="ARBA00022525"/>
    </source>
</evidence>
<gene>
    <name evidence="10" type="ORF">GSONMT00081010001</name>
</gene>
<evidence type="ECO:0000256" key="1">
    <source>
        <dbReference type="ARBA" id="ARBA00004498"/>
    </source>
</evidence>
<accession>A0A060VYV7</accession>
<protein>
    <recommendedName>
        <fullName evidence="9">EMI domain-containing protein</fullName>
    </recommendedName>
</protein>
<dbReference type="PANTHER" id="PTHR15427">
    <property type="entry name" value="EMILIN ELASTIN MICROFIBRIL INTERFACE-LOCATED PROTEIN ELASTIN MICROFIBRIL INTERFACER"/>
    <property type="match status" value="1"/>
</dbReference>
<reference evidence="10" key="2">
    <citation type="submission" date="2014-03" db="EMBL/GenBank/DDBJ databases">
        <authorList>
            <person name="Genoscope - CEA"/>
        </authorList>
    </citation>
    <scope>NUCLEOTIDE SEQUENCE</scope>
</reference>
<keyword evidence="6" id="KW-0175">Coiled coil</keyword>
<dbReference type="GO" id="GO:0005576">
    <property type="term" value="C:extracellular region"/>
    <property type="evidence" value="ECO:0007669"/>
    <property type="project" value="UniProtKB-SubCell"/>
</dbReference>
<keyword evidence="4 8" id="KW-0732">Signal</keyword>
<dbReference type="PaxDb" id="8022-A0A060VYV7"/>
<evidence type="ECO:0000259" key="9">
    <source>
        <dbReference type="PROSITE" id="PS51041"/>
    </source>
</evidence>
<feature type="signal peptide" evidence="8">
    <location>
        <begin position="1"/>
        <end position="22"/>
    </location>
</feature>
<dbReference type="AlphaFoldDB" id="A0A060VYV7"/>
<evidence type="ECO:0000313" key="10">
    <source>
        <dbReference type="EMBL" id="CDQ60042.1"/>
    </source>
</evidence>
<reference evidence="10" key="1">
    <citation type="journal article" date="2014" name="Nat. Commun.">
        <title>The rainbow trout genome provides novel insights into evolution after whole-genome duplication in vertebrates.</title>
        <authorList>
            <person name="Berthelot C."/>
            <person name="Brunet F."/>
            <person name="Chalopin D."/>
            <person name="Juanchich A."/>
            <person name="Bernard M."/>
            <person name="Noel B."/>
            <person name="Bento P."/>
            <person name="Da Silva C."/>
            <person name="Labadie K."/>
            <person name="Alberti A."/>
            <person name="Aury J.M."/>
            <person name="Louis A."/>
            <person name="Dehais P."/>
            <person name="Bardou P."/>
            <person name="Montfort J."/>
            <person name="Klopp C."/>
            <person name="Cabau C."/>
            <person name="Gaspin C."/>
            <person name="Thorgaard G.H."/>
            <person name="Boussaha M."/>
            <person name="Quillet E."/>
            <person name="Guyomard R."/>
            <person name="Galiana D."/>
            <person name="Bobe J."/>
            <person name="Volff J.N."/>
            <person name="Genet C."/>
            <person name="Wincker P."/>
            <person name="Jaillon O."/>
            <person name="Roest Crollius H."/>
            <person name="Guiguen Y."/>
        </authorList>
    </citation>
    <scope>NUCLEOTIDE SEQUENCE [LARGE SCALE GENOMIC DNA]</scope>
</reference>
<feature type="chain" id="PRO_5001594416" description="EMI domain-containing protein" evidence="8">
    <location>
        <begin position="23"/>
        <end position="837"/>
    </location>
</feature>
<evidence type="ECO:0000256" key="5">
    <source>
        <dbReference type="ARBA" id="ARBA00023157"/>
    </source>
</evidence>
<feature type="domain" description="EMI" evidence="9">
    <location>
        <begin position="51"/>
        <end position="126"/>
    </location>
</feature>
<evidence type="ECO:0000256" key="3">
    <source>
        <dbReference type="ARBA" id="ARBA00022530"/>
    </source>
</evidence>
<feature type="compositionally biased region" description="Pro residues" evidence="7">
    <location>
        <begin position="161"/>
        <end position="181"/>
    </location>
</feature>
<organism evidence="10 11">
    <name type="scientific">Oncorhynchus mykiss</name>
    <name type="common">Rainbow trout</name>
    <name type="synonym">Salmo gairdneri</name>
    <dbReference type="NCBI Taxonomy" id="8022"/>
    <lineage>
        <taxon>Eukaryota</taxon>
        <taxon>Metazoa</taxon>
        <taxon>Chordata</taxon>
        <taxon>Craniata</taxon>
        <taxon>Vertebrata</taxon>
        <taxon>Euteleostomi</taxon>
        <taxon>Actinopterygii</taxon>
        <taxon>Neopterygii</taxon>
        <taxon>Teleostei</taxon>
        <taxon>Protacanthopterygii</taxon>
        <taxon>Salmoniformes</taxon>
        <taxon>Salmonidae</taxon>
        <taxon>Salmoninae</taxon>
        <taxon>Oncorhynchus</taxon>
    </lineage>
</organism>
<keyword evidence="3" id="KW-0272">Extracellular matrix</keyword>
<feature type="compositionally biased region" description="Basic and acidic residues" evidence="7">
    <location>
        <begin position="186"/>
        <end position="242"/>
    </location>
</feature>
<evidence type="ECO:0000256" key="6">
    <source>
        <dbReference type="SAM" id="Coils"/>
    </source>
</evidence>
<dbReference type="Pfam" id="PF07546">
    <property type="entry name" value="EMI"/>
    <property type="match status" value="1"/>
</dbReference>
<dbReference type="Proteomes" id="UP000193380">
    <property type="component" value="Unassembled WGS sequence"/>
</dbReference>
<feature type="region of interest" description="Disordered" evidence="7">
    <location>
        <begin position="142"/>
        <end position="242"/>
    </location>
</feature>
<feature type="compositionally biased region" description="Low complexity" evidence="7">
    <location>
        <begin position="142"/>
        <end position="153"/>
    </location>
</feature>
<evidence type="ECO:0000256" key="8">
    <source>
        <dbReference type="SAM" id="SignalP"/>
    </source>
</evidence>
<dbReference type="GO" id="GO:0031012">
    <property type="term" value="C:extracellular matrix"/>
    <property type="evidence" value="ECO:0007669"/>
    <property type="project" value="TreeGrafter"/>
</dbReference>
<dbReference type="PROSITE" id="PS51041">
    <property type="entry name" value="EMI"/>
    <property type="match status" value="1"/>
</dbReference>
<evidence type="ECO:0000313" key="11">
    <source>
        <dbReference type="Proteomes" id="UP000193380"/>
    </source>
</evidence>
<evidence type="ECO:0000256" key="7">
    <source>
        <dbReference type="SAM" id="MobiDB-lite"/>
    </source>
</evidence>
<proteinExistence type="predicted"/>
<dbReference type="InterPro" id="IPR011489">
    <property type="entry name" value="EMI_domain"/>
</dbReference>
<comment type="subcellular location">
    <subcellularLocation>
        <location evidence="1">Secreted</location>
        <location evidence="1">Extracellular space</location>
        <location evidence="1">Extracellular matrix</location>
    </subcellularLocation>
</comment>
<dbReference type="PANTHER" id="PTHR15427:SF2">
    <property type="entry name" value="EMILIN-3"/>
    <property type="match status" value="1"/>
</dbReference>
<dbReference type="EMBL" id="FR904339">
    <property type="protein sequence ID" value="CDQ60042.1"/>
    <property type="molecule type" value="Genomic_DNA"/>
</dbReference>
<feature type="coiled-coil region" evidence="6">
    <location>
        <begin position="765"/>
        <end position="817"/>
    </location>
</feature>
<sequence>MHIVVALHPILFLSVTLSLADAKSYRPHQSNLYKAGPNPHHLVHGKPTSRHKNHCAYVVEKTMSFTMQNGVTPYVKAEYNKCAWGQKCSTLMYRLMYKPVYKVAHKTVTELEWRCCPGYSGYGCMEGPPAYNHPIKAMPPFKGSPFKGPPIKGNPWSQTKSPPPMKSYPMDPPMKGPPPMKSYPMKAKDHHEPDQHQPEPDHHEEPDHQGPDHHQPESDLEPDHHQQPGPDQPDHPDHTDHSELEPVAEETAPLVGSQEIDVLFQCIFSTAAIHTVGSESAERLDRMEEDMRHLSQGLETLSGTVNGLEDSLRPVPALSSSPHSIVGFADIPGGNPDAEGLDGGQAFPGLGELTGRVEELRAELQAKATELEELRGTVIKHDDTLKKMSGGMVSLTGTLLRDTQKAMEDLVDVKLGGVRTEIIDGFEKRVESAESRCEENAGEVRRQCHREQQERQEQMEQALEGSATGLRKELGLVQAQIQGHDLTEGCCGTVTGLAERVHMLEQSVAVLNHSQEHLRVELGGHKAHVEGMLEGRLGYVEAKLNLTGSGKGSSLEGGMGPGGLEARLEGKLKSLEGRLLTAVEELGNATAPALLEGHVVPTLETKLESLRRRLELDVDTTLNTHVVEEEEKKGGGEEDHREGEGSSVQGEIMLLKFNVRSVNRILKGLKDSVVSVVRDVGHANTTWQEREERLAQQVKGVVQLVGRQASMLGAGERRLTRLKGELQELRRRLAGEVQGCRSTALGVQKEVVEVGGRLASMEGQCKGFSHLAEDLERIRAELERQSDVYLSQVNGTLTNHAHQLSELRQELRNCTSKAEPTQQNLFLVEPEQLRGDQ</sequence>
<feature type="region of interest" description="Disordered" evidence="7">
    <location>
        <begin position="625"/>
        <end position="647"/>
    </location>
</feature>
<keyword evidence="5" id="KW-1015">Disulfide bond</keyword>
<dbReference type="InterPro" id="IPR050392">
    <property type="entry name" value="Collagen/C1q_domain"/>
</dbReference>
<keyword evidence="2" id="KW-0964">Secreted</keyword>
<feature type="compositionally biased region" description="Basic and acidic residues" evidence="7">
    <location>
        <begin position="626"/>
        <end position="644"/>
    </location>
</feature>
<evidence type="ECO:0000256" key="4">
    <source>
        <dbReference type="ARBA" id="ARBA00022729"/>
    </source>
</evidence>